<feature type="domain" description="Threonine/Serine exporter ThrE" evidence="9">
    <location>
        <begin position="322"/>
        <end position="447"/>
    </location>
</feature>
<accession>A0A2A9DMQ4</accession>
<evidence type="ECO:0000256" key="7">
    <source>
        <dbReference type="SAM" id="Phobius"/>
    </source>
</evidence>
<protein>
    <submittedName>
        <fullName evidence="10">Uncharacterized membrane protein YjjP (DUF1212 family)</fullName>
    </submittedName>
</protein>
<feature type="transmembrane region" description="Helical" evidence="7">
    <location>
        <begin position="393"/>
        <end position="412"/>
    </location>
</feature>
<dbReference type="OrthoDB" id="9763957at2"/>
<evidence type="ECO:0000256" key="2">
    <source>
        <dbReference type="ARBA" id="ARBA00022475"/>
    </source>
</evidence>
<proteinExistence type="inferred from homology"/>
<comment type="similarity">
    <text evidence="6">Belongs to the ThrE exporter (TC 2.A.79) family.</text>
</comment>
<feature type="transmembrane region" description="Helical" evidence="7">
    <location>
        <begin position="209"/>
        <end position="231"/>
    </location>
</feature>
<organism evidence="10 11">
    <name type="scientific">Corynebacterium renale</name>
    <dbReference type="NCBI Taxonomy" id="1724"/>
    <lineage>
        <taxon>Bacteria</taxon>
        <taxon>Bacillati</taxon>
        <taxon>Actinomycetota</taxon>
        <taxon>Actinomycetes</taxon>
        <taxon>Mycobacteriales</taxon>
        <taxon>Corynebacteriaceae</taxon>
        <taxon>Corynebacterium</taxon>
    </lineage>
</organism>
<dbReference type="GO" id="GO:0015744">
    <property type="term" value="P:succinate transport"/>
    <property type="evidence" value="ECO:0007669"/>
    <property type="project" value="TreeGrafter"/>
</dbReference>
<evidence type="ECO:0000259" key="8">
    <source>
        <dbReference type="Pfam" id="PF06738"/>
    </source>
</evidence>
<feature type="transmembrane region" description="Helical" evidence="7">
    <location>
        <begin position="342"/>
        <end position="360"/>
    </location>
</feature>
<dbReference type="Proteomes" id="UP000221653">
    <property type="component" value="Unassembled WGS sequence"/>
</dbReference>
<dbReference type="PANTHER" id="PTHR34390">
    <property type="entry name" value="UPF0442 PROTEIN YJJB-RELATED"/>
    <property type="match status" value="1"/>
</dbReference>
<keyword evidence="2" id="KW-1003">Cell membrane</keyword>
<evidence type="ECO:0000256" key="3">
    <source>
        <dbReference type="ARBA" id="ARBA00022692"/>
    </source>
</evidence>
<keyword evidence="4 7" id="KW-1133">Transmembrane helix</keyword>
<evidence type="ECO:0000256" key="4">
    <source>
        <dbReference type="ARBA" id="ARBA00022989"/>
    </source>
</evidence>
<evidence type="ECO:0000313" key="11">
    <source>
        <dbReference type="Proteomes" id="UP000221653"/>
    </source>
</evidence>
<evidence type="ECO:0000313" key="10">
    <source>
        <dbReference type="EMBL" id="PFG28027.1"/>
    </source>
</evidence>
<keyword evidence="3 7" id="KW-0812">Transmembrane</keyword>
<dbReference type="InterPro" id="IPR024528">
    <property type="entry name" value="ThrE_2"/>
</dbReference>
<feature type="transmembrane region" description="Helical" evidence="7">
    <location>
        <begin position="424"/>
        <end position="446"/>
    </location>
</feature>
<keyword evidence="11" id="KW-1185">Reference proteome</keyword>
<dbReference type="Pfam" id="PF06738">
    <property type="entry name" value="ThrE"/>
    <property type="match status" value="1"/>
</dbReference>
<reference evidence="10 11" key="1">
    <citation type="submission" date="2017-10" db="EMBL/GenBank/DDBJ databases">
        <title>Sequencing the genomes of 1000 actinobacteria strains.</title>
        <authorList>
            <person name="Klenk H.-P."/>
        </authorList>
    </citation>
    <scope>NUCLEOTIDE SEQUENCE [LARGE SCALE GENOMIC DNA]</scope>
    <source>
        <strain evidence="10 11">DSM 20688</strain>
    </source>
</reference>
<dbReference type="RefSeq" id="WP_098388970.1">
    <property type="nucleotide sequence ID" value="NZ_LS483464.1"/>
</dbReference>
<dbReference type="AlphaFoldDB" id="A0A2A9DMQ4"/>
<evidence type="ECO:0000259" key="9">
    <source>
        <dbReference type="Pfam" id="PF12821"/>
    </source>
</evidence>
<feature type="transmembrane region" description="Helical" evidence="7">
    <location>
        <begin position="366"/>
        <end position="386"/>
    </location>
</feature>
<feature type="transmembrane region" description="Helical" evidence="7">
    <location>
        <begin position="316"/>
        <end position="335"/>
    </location>
</feature>
<evidence type="ECO:0000256" key="6">
    <source>
        <dbReference type="ARBA" id="ARBA00034125"/>
    </source>
</evidence>
<dbReference type="GO" id="GO:0022857">
    <property type="term" value="F:transmembrane transporter activity"/>
    <property type="evidence" value="ECO:0007669"/>
    <property type="project" value="InterPro"/>
</dbReference>
<dbReference type="GO" id="GO:0005886">
    <property type="term" value="C:plasma membrane"/>
    <property type="evidence" value="ECO:0007669"/>
    <property type="project" value="UniProtKB-SubCell"/>
</dbReference>
<name>A0A2A9DMQ4_9CORY</name>
<gene>
    <name evidence="10" type="ORF">ATK06_1109</name>
</gene>
<dbReference type="EMBL" id="PDJF01000001">
    <property type="protein sequence ID" value="PFG28027.1"/>
    <property type="molecule type" value="Genomic_DNA"/>
</dbReference>
<dbReference type="InterPro" id="IPR010619">
    <property type="entry name" value="ThrE-like_N"/>
</dbReference>
<comment type="caution">
    <text evidence="10">The sequence shown here is derived from an EMBL/GenBank/DDBJ whole genome shotgun (WGS) entry which is preliminary data.</text>
</comment>
<feature type="transmembrane region" description="Helical" evidence="7">
    <location>
        <begin position="243"/>
        <end position="261"/>
    </location>
</feature>
<comment type="subcellular location">
    <subcellularLocation>
        <location evidence="1">Cell membrane</location>
        <topology evidence="1">Multi-pass membrane protein</topology>
    </subcellularLocation>
</comment>
<sequence length="491" mass="52445">MKFSLLERFRQWRTNPEHIATIDAAQAAPPPSPFAPVDLTDPAQVLGVMDIAARIGDILLSSGTSNRDTRTQIHAVTAAYGLVWCHVDITVNNITLFAHVGTQSRHPVTVFRVVNSMTTDFSRLARVDRLIRSIQSGETSPAEAERELNKLEISPPLYRARTAIWGWGIMGGAVAIMLGGTWLMGIIAFTTAMMIMGVNIFLSRNGLPYFYQAVFGGIIATIPAALAYLGAMNLSVEIRPSQIVASCIVVLLAGLTLVQSLQDGIMGAPVTASAHFFETILFTGAIVAGVGIGLQMSELMGITMPPLESVAGPNNATIAMRVLFGSIATMGFAFASYAERPAILLSGVAATGGALVYYWTVNSLGIGPVLASTLAAIMIGITGGLLSRRFKIPPLITAISGITPLLPGLSVYRGMYAALSEQMLLGFTNIATALAIACGLAAGVVLGEWTARRLRRPQRFNPYRTFRSTNRASFSFLRAKSRRNRKPGSGV</sequence>
<evidence type="ECO:0000256" key="1">
    <source>
        <dbReference type="ARBA" id="ARBA00004651"/>
    </source>
</evidence>
<dbReference type="InterPro" id="IPR050539">
    <property type="entry name" value="ThrE_Dicarb/AminoAcid_Exp"/>
</dbReference>
<dbReference type="NCBIfam" id="NF047720">
    <property type="entry name" value="ThrSerExpThrE"/>
    <property type="match status" value="1"/>
</dbReference>
<keyword evidence="5 7" id="KW-0472">Membrane</keyword>
<dbReference type="Pfam" id="PF12821">
    <property type="entry name" value="ThrE_2"/>
    <property type="match status" value="1"/>
</dbReference>
<feature type="domain" description="Threonine/serine exporter-like N-terminal" evidence="8">
    <location>
        <begin position="50"/>
        <end position="296"/>
    </location>
</feature>
<feature type="transmembrane region" description="Helical" evidence="7">
    <location>
        <begin position="273"/>
        <end position="296"/>
    </location>
</feature>
<dbReference type="PANTHER" id="PTHR34390:SF2">
    <property type="entry name" value="SUCCINATE TRANSPORTER SUBUNIT YJJP-RELATED"/>
    <property type="match status" value="1"/>
</dbReference>
<evidence type="ECO:0000256" key="5">
    <source>
        <dbReference type="ARBA" id="ARBA00023136"/>
    </source>
</evidence>
<dbReference type="STRING" id="1724.GCA_001044175_02229"/>